<evidence type="ECO:0000313" key="2">
    <source>
        <dbReference type="Proteomes" id="UP000054623"/>
    </source>
</evidence>
<protein>
    <submittedName>
        <fullName evidence="1">Uncharacterized protein</fullName>
    </submittedName>
</protein>
<dbReference type="AlphaFoldDB" id="A0A0W1JE01"/>
<name>A0A0W1JE01_DESHA</name>
<gene>
    <name evidence="1" type="ORF">AT727_08835</name>
</gene>
<dbReference type="EMBL" id="LOCK01000050">
    <property type="protein sequence ID" value="KTE90023.1"/>
    <property type="molecule type" value="Genomic_DNA"/>
</dbReference>
<dbReference type="Proteomes" id="UP000054623">
    <property type="component" value="Unassembled WGS sequence"/>
</dbReference>
<proteinExistence type="predicted"/>
<sequence>MGSSILRSKPWSFKMKAVSVNKEVLTLIGKIPETGFVPKCDNVVVFGDRFFRLAWCRRRYTAPLIRNGPPFCMRKAAVTATGPLSCFAFLCCKVPIKWTRVYGRIPFPIVLLKEQC</sequence>
<evidence type="ECO:0000313" key="1">
    <source>
        <dbReference type="EMBL" id="KTE90023.1"/>
    </source>
</evidence>
<accession>A0A0W1JE01</accession>
<comment type="caution">
    <text evidence="1">The sequence shown here is derived from an EMBL/GenBank/DDBJ whole genome shotgun (WGS) entry which is preliminary data.</text>
</comment>
<reference evidence="1 2" key="1">
    <citation type="submission" date="2015-12" db="EMBL/GenBank/DDBJ databases">
        <title>Draft Genome Sequence of Desulfitobacterium hafniense Strain DH, a Sulfate-reducing Bacterium Isolated from Paddy Soils.</title>
        <authorList>
            <person name="Bao P."/>
            <person name="Zhang X."/>
            <person name="Li G."/>
        </authorList>
    </citation>
    <scope>NUCLEOTIDE SEQUENCE [LARGE SCALE GENOMIC DNA]</scope>
    <source>
        <strain evidence="1 2">DH</strain>
    </source>
</reference>
<organism evidence="1 2">
    <name type="scientific">Desulfitobacterium hafniense</name>
    <name type="common">Desulfitobacterium frappieri</name>
    <dbReference type="NCBI Taxonomy" id="49338"/>
    <lineage>
        <taxon>Bacteria</taxon>
        <taxon>Bacillati</taxon>
        <taxon>Bacillota</taxon>
        <taxon>Clostridia</taxon>
        <taxon>Eubacteriales</taxon>
        <taxon>Desulfitobacteriaceae</taxon>
        <taxon>Desulfitobacterium</taxon>
    </lineage>
</organism>